<protein>
    <submittedName>
        <fullName evidence="1">Methyltransferase domain-containing protein</fullName>
    </submittedName>
</protein>
<gene>
    <name evidence="1" type="ORF">PGQ11_007627</name>
</gene>
<sequence length="482" mass="54304">MENQTDLPESSVRVDSTEESLARFDAEYSADPSKRARIGEIHFEVLLPPVSKLKRLKKLQNSKESAANDAAFTRAFAALFSRLATWEPRSSGWGVKLVLSTRSLNDDIIRQLVASGELHQVHNEFGPPIWEIRDEYRYIGLSPGGEDDGFWPLPQVACVSELVFGPDCSSTIHPSALVALSCALTAVEKLEWRLAMPGRRLMADRREIRSALAHGLHHADFAPTLEDLTIYLWDEDPNNEEFEPGSFKGEDEESGMDDLSLAVRRICQLPSLRKLHLDGLWILTPVTFGAHPSLPSLYCPSLEHLIIDCARTTPDGEWMLTGDPELGIGDDRYDGNCTVEDDPAAFDSDDSDTSDYAPEFEWEWEDGEIPGIWYRFRPETAYEALLQSFVDGAVCMPCLHIFDIHIGRNSRAPMRLVRHFPLRNEGLSEEGKVDHEKPYWEIYVWRNFDVSWKVPPGLVRALTGPNGDGRVKTDLKVTLDIL</sequence>
<accession>A0ABR2IWR3</accession>
<dbReference type="Proteomes" id="UP001390339">
    <property type="component" value="Unassembled WGS sequence"/>
</dbReference>
<dbReference type="EMBL" id="JAPCWZ010000004">
    <property type="protein sequence ID" value="KAK8869049.1"/>
    <property type="molecule type" value="Genomic_DNA"/>
</dbReference>
<comment type="caution">
    <text evidence="1">The sequence shown here is derived from an EMBL/GenBank/DDBJ whole genome shotgun (WGS) entry which is preliminary data.</text>
</comment>
<reference evidence="1 2" key="1">
    <citation type="journal article" date="2024" name="IMA Fungus">
        <title>Apiospora arundinis, a panoply of carbohydrate-active enzymes and secondary metabolites.</title>
        <authorList>
            <person name="Sorensen T."/>
            <person name="Petersen C."/>
            <person name="Muurmann A.T."/>
            <person name="Christiansen J.V."/>
            <person name="Brundto M.L."/>
            <person name="Overgaard C.K."/>
            <person name="Boysen A.T."/>
            <person name="Wollenberg R.D."/>
            <person name="Larsen T.O."/>
            <person name="Sorensen J.L."/>
            <person name="Nielsen K.L."/>
            <person name="Sondergaard T.E."/>
        </authorList>
    </citation>
    <scope>NUCLEOTIDE SEQUENCE [LARGE SCALE GENOMIC DNA]</scope>
    <source>
        <strain evidence="1 2">AAU 773</strain>
    </source>
</reference>
<dbReference type="GO" id="GO:0008168">
    <property type="term" value="F:methyltransferase activity"/>
    <property type="evidence" value="ECO:0007669"/>
    <property type="project" value="UniProtKB-KW"/>
</dbReference>
<dbReference type="GO" id="GO:0032259">
    <property type="term" value="P:methylation"/>
    <property type="evidence" value="ECO:0007669"/>
    <property type="project" value="UniProtKB-KW"/>
</dbReference>
<keyword evidence="2" id="KW-1185">Reference proteome</keyword>
<evidence type="ECO:0000313" key="2">
    <source>
        <dbReference type="Proteomes" id="UP001390339"/>
    </source>
</evidence>
<name>A0ABR2IWR3_9PEZI</name>
<proteinExistence type="predicted"/>
<keyword evidence="1" id="KW-0808">Transferase</keyword>
<evidence type="ECO:0000313" key="1">
    <source>
        <dbReference type="EMBL" id="KAK8869049.1"/>
    </source>
</evidence>
<keyword evidence="1" id="KW-0489">Methyltransferase</keyword>
<organism evidence="1 2">
    <name type="scientific">Apiospora arundinis</name>
    <dbReference type="NCBI Taxonomy" id="335852"/>
    <lineage>
        <taxon>Eukaryota</taxon>
        <taxon>Fungi</taxon>
        <taxon>Dikarya</taxon>
        <taxon>Ascomycota</taxon>
        <taxon>Pezizomycotina</taxon>
        <taxon>Sordariomycetes</taxon>
        <taxon>Xylariomycetidae</taxon>
        <taxon>Amphisphaeriales</taxon>
        <taxon>Apiosporaceae</taxon>
        <taxon>Apiospora</taxon>
    </lineage>
</organism>